<dbReference type="KEGG" id="jda:BW727_100521"/>
<dbReference type="InterPro" id="IPR016473">
    <property type="entry name" value="dCMP_deaminase"/>
</dbReference>
<dbReference type="OrthoDB" id="9788517at2"/>
<dbReference type="Proteomes" id="UP000188993">
    <property type="component" value="Chromosome"/>
</dbReference>
<dbReference type="CDD" id="cd01286">
    <property type="entry name" value="deoxycytidylate_deaminase"/>
    <property type="match status" value="1"/>
</dbReference>
<name>A0A1S6IMX8_9LACT</name>
<feature type="binding site" evidence="8">
    <location>
        <position position="71"/>
    </location>
    <ligand>
        <name>Zn(2+)</name>
        <dbReference type="ChEBI" id="CHEBI:29105"/>
        <note>catalytic</note>
    </ligand>
</feature>
<dbReference type="STRING" id="708126.BW727_100521"/>
<dbReference type="AlphaFoldDB" id="A0A1S6IMX8"/>
<dbReference type="InterPro" id="IPR002125">
    <property type="entry name" value="CMP_dCMP_dom"/>
</dbReference>
<comment type="cofactor">
    <cofactor evidence="1 8">
        <name>Zn(2+)</name>
        <dbReference type="ChEBI" id="CHEBI:29105"/>
    </cofactor>
</comment>
<dbReference type="SUPFAM" id="SSF53927">
    <property type="entry name" value="Cytidine deaminase-like"/>
    <property type="match status" value="1"/>
</dbReference>
<evidence type="ECO:0000259" key="9">
    <source>
        <dbReference type="PROSITE" id="PS51747"/>
    </source>
</evidence>
<dbReference type="InterPro" id="IPR013404">
    <property type="entry name" value="Competence_ComEB"/>
</dbReference>
<dbReference type="EMBL" id="CP019728">
    <property type="protein sequence ID" value="AQS52914.1"/>
    <property type="molecule type" value="Genomic_DNA"/>
</dbReference>
<organism evidence="10 11">
    <name type="scientific">Jeotgalibaca dankookensis</name>
    <dbReference type="NCBI Taxonomy" id="708126"/>
    <lineage>
        <taxon>Bacteria</taxon>
        <taxon>Bacillati</taxon>
        <taxon>Bacillota</taxon>
        <taxon>Bacilli</taxon>
        <taxon>Lactobacillales</taxon>
        <taxon>Carnobacteriaceae</taxon>
        <taxon>Jeotgalibaca</taxon>
    </lineage>
</organism>
<evidence type="ECO:0000256" key="6">
    <source>
        <dbReference type="NCBIfam" id="TIGR02571"/>
    </source>
</evidence>
<dbReference type="NCBIfam" id="TIGR02571">
    <property type="entry name" value="ComEB"/>
    <property type="match status" value="1"/>
</dbReference>
<gene>
    <name evidence="10" type="primary">tadA_1</name>
    <name evidence="10" type="ORF">BW727_100521</name>
</gene>
<evidence type="ECO:0000256" key="1">
    <source>
        <dbReference type="ARBA" id="ARBA00001947"/>
    </source>
</evidence>
<dbReference type="InterPro" id="IPR016193">
    <property type="entry name" value="Cytidine_deaminase-like"/>
</dbReference>
<dbReference type="InterPro" id="IPR035105">
    <property type="entry name" value="Deoxycytidylate_deaminase_dom"/>
</dbReference>
<dbReference type="PANTHER" id="PTHR11086">
    <property type="entry name" value="DEOXYCYTIDYLATE DEAMINASE-RELATED"/>
    <property type="match status" value="1"/>
</dbReference>
<keyword evidence="5 8" id="KW-0862">Zinc</keyword>
<dbReference type="InterPro" id="IPR016192">
    <property type="entry name" value="APOBEC/CMP_deaminase_Zn-bd"/>
</dbReference>
<proteinExistence type="inferred from homology"/>
<evidence type="ECO:0000256" key="8">
    <source>
        <dbReference type="PIRSR" id="PIRSR006019-2"/>
    </source>
</evidence>
<dbReference type="PROSITE" id="PS51747">
    <property type="entry name" value="CYT_DCMP_DEAMINASES_2"/>
    <property type="match status" value="1"/>
</dbReference>
<accession>A0A1S6IMX8</accession>
<evidence type="ECO:0000256" key="7">
    <source>
        <dbReference type="PIRSR" id="PIRSR006019-1"/>
    </source>
</evidence>
<evidence type="ECO:0000256" key="3">
    <source>
        <dbReference type="ARBA" id="ARBA00022723"/>
    </source>
</evidence>
<keyword evidence="11" id="KW-1185">Reference proteome</keyword>
<keyword evidence="4 10" id="KW-0378">Hydrolase</keyword>
<keyword evidence="3 8" id="KW-0479">Metal-binding</keyword>
<protein>
    <recommendedName>
        <fullName evidence="6">ComE operon protein 2</fullName>
    </recommendedName>
</protein>
<evidence type="ECO:0000256" key="2">
    <source>
        <dbReference type="ARBA" id="ARBA00006576"/>
    </source>
</evidence>
<dbReference type="Pfam" id="PF00383">
    <property type="entry name" value="dCMP_cyt_deam_1"/>
    <property type="match status" value="1"/>
</dbReference>
<feature type="active site" description="Proton donor" evidence="7">
    <location>
        <position position="73"/>
    </location>
</feature>
<comment type="similarity">
    <text evidence="2">Belongs to the cytidine and deoxycytidylate deaminase family.</text>
</comment>
<evidence type="ECO:0000313" key="11">
    <source>
        <dbReference type="Proteomes" id="UP000188993"/>
    </source>
</evidence>
<dbReference type="GO" id="GO:0006220">
    <property type="term" value="P:pyrimidine nucleotide metabolic process"/>
    <property type="evidence" value="ECO:0007669"/>
    <property type="project" value="InterPro"/>
</dbReference>
<dbReference type="GO" id="GO:0008270">
    <property type="term" value="F:zinc ion binding"/>
    <property type="evidence" value="ECO:0007669"/>
    <property type="project" value="InterPro"/>
</dbReference>
<evidence type="ECO:0000313" key="10">
    <source>
        <dbReference type="EMBL" id="AQS52914.1"/>
    </source>
</evidence>
<dbReference type="PROSITE" id="PS00903">
    <property type="entry name" value="CYT_DCMP_DEAMINASES_1"/>
    <property type="match status" value="1"/>
</dbReference>
<dbReference type="Gene3D" id="3.40.140.10">
    <property type="entry name" value="Cytidine Deaminase, domain 2"/>
    <property type="match status" value="1"/>
</dbReference>
<dbReference type="GO" id="GO:0004132">
    <property type="term" value="F:dCMP deaminase activity"/>
    <property type="evidence" value="ECO:0007669"/>
    <property type="project" value="InterPro"/>
</dbReference>
<feature type="binding site" evidence="8">
    <location>
        <position position="102"/>
    </location>
    <ligand>
        <name>Zn(2+)</name>
        <dbReference type="ChEBI" id="CHEBI:29105"/>
        <note>catalytic</note>
    </ligand>
</feature>
<evidence type="ECO:0000256" key="5">
    <source>
        <dbReference type="ARBA" id="ARBA00022833"/>
    </source>
</evidence>
<dbReference type="InterPro" id="IPR015517">
    <property type="entry name" value="dCMP_deaminase-rel"/>
</dbReference>
<reference evidence="10 11" key="1">
    <citation type="journal article" date="2014" name="Int. J. Syst. Evol. Microbiol.">
        <title>Jeotgalibaca dankookensis gen. nov., sp. nov., a member of the family Carnobacteriaceae, isolated from seujeot (Korean traditional food).</title>
        <authorList>
            <person name="Lee D.G."/>
            <person name="Trujillo M.E."/>
            <person name="Kang H."/>
            <person name="Ahn T.Y."/>
        </authorList>
    </citation>
    <scope>NUCLEOTIDE SEQUENCE [LARGE SCALE GENOMIC DNA]</scope>
    <source>
        <strain evidence="10 11">EX-07</strain>
    </source>
</reference>
<feature type="domain" description="CMP/dCMP-type deaminase" evidence="9">
    <location>
        <begin position="6"/>
        <end position="132"/>
    </location>
</feature>
<dbReference type="GO" id="GO:0005737">
    <property type="term" value="C:cytoplasm"/>
    <property type="evidence" value="ECO:0007669"/>
    <property type="project" value="TreeGrafter"/>
</dbReference>
<dbReference type="PIRSF" id="PIRSF006019">
    <property type="entry name" value="dCMP_deaminase"/>
    <property type="match status" value="1"/>
</dbReference>
<evidence type="ECO:0000256" key="4">
    <source>
        <dbReference type="ARBA" id="ARBA00022801"/>
    </source>
</evidence>
<dbReference type="PANTHER" id="PTHR11086:SF18">
    <property type="entry name" value="DEOXYCYTIDYLATE DEAMINASE"/>
    <property type="match status" value="1"/>
</dbReference>
<dbReference type="RefSeq" id="WP_062467684.1">
    <property type="nucleotide sequence ID" value="NZ_BBYN01000001.1"/>
</dbReference>
<sequence length="172" mass="19654">MQKRIPWDQYFMAQAVLLSLRSTCTRLEVGATIVRDKRIIAGGYNGSVSGDVHCIDEGCYMVNGHCLRTIHAEMNAILQCAKFGIPTENAEIYVTHFPCLQCLKMILQAGIKKVYYLKDYNNHEYTLALLERMEIPYEQVALDPEYFKTLTELPAILSEEKNESNYTDSSEK</sequence>
<feature type="binding site" evidence="8">
    <location>
        <position position="99"/>
    </location>
    <ligand>
        <name>Zn(2+)</name>
        <dbReference type="ChEBI" id="CHEBI:29105"/>
        <note>catalytic</note>
    </ligand>
</feature>